<evidence type="ECO:0000256" key="4">
    <source>
        <dbReference type="ARBA" id="ARBA00022840"/>
    </source>
</evidence>
<evidence type="ECO:0000259" key="5">
    <source>
        <dbReference type="PROSITE" id="PS50893"/>
    </source>
</evidence>
<dbReference type="PROSITE" id="PS50893">
    <property type="entry name" value="ABC_TRANSPORTER_2"/>
    <property type="match status" value="1"/>
</dbReference>
<evidence type="ECO:0000256" key="3">
    <source>
        <dbReference type="ARBA" id="ARBA00022741"/>
    </source>
</evidence>
<accession>A0A918IQ28</accession>
<keyword evidence="7" id="KW-1185">Reference proteome</keyword>
<feature type="domain" description="ABC transporter" evidence="5">
    <location>
        <begin position="2"/>
        <end position="203"/>
    </location>
</feature>
<keyword evidence="3" id="KW-0547">Nucleotide-binding</keyword>
<dbReference type="SMART" id="SM00382">
    <property type="entry name" value="AAA"/>
    <property type="match status" value="1"/>
</dbReference>
<evidence type="ECO:0000313" key="6">
    <source>
        <dbReference type="EMBL" id="GGW26340.1"/>
    </source>
</evidence>
<reference evidence="6" key="1">
    <citation type="journal article" date="2014" name="Int. J. Syst. Evol. Microbiol.">
        <title>Complete genome sequence of Corynebacterium casei LMG S-19264T (=DSM 44701T), isolated from a smear-ripened cheese.</title>
        <authorList>
            <consortium name="US DOE Joint Genome Institute (JGI-PGF)"/>
            <person name="Walter F."/>
            <person name="Albersmeier A."/>
            <person name="Kalinowski J."/>
            <person name="Ruckert C."/>
        </authorList>
    </citation>
    <scope>NUCLEOTIDE SEQUENCE</scope>
    <source>
        <strain evidence="6">KCTC 12113</strain>
    </source>
</reference>
<reference evidence="6" key="2">
    <citation type="submission" date="2020-09" db="EMBL/GenBank/DDBJ databases">
        <authorList>
            <person name="Sun Q."/>
            <person name="Kim S."/>
        </authorList>
    </citation>
    <scope>NUCLEOTIDE SEQUENCE</scope>
    <source>
        <strain evidence="6">KCTC 12113</strain>
    </source>
</reference>
<keyword evidence="4 6" id="KW-0067">ATP-binding</keyword>
<gene>
    <name evidence="6" type="ORF">GCM10007383_09260</name>
</gene>
<dbReference type="InterPro" id="IPR027417">
    <property type="entry name" value="P-loop_NTPase"/>
</dbReference>
<dbReference type="RefSeq" id="WP_026813010.1">
    <property type="nucleotide sequence ID" value="NZ_BMWP01000004.1"/>
</dbReference>
<dbReference type="Pfam" id="PF00005">
    <property type="entry name" value="ABC_tran"/>
    <property type="match status" value="1"/>
</dbReference>
<proteinExistence type="inferred from homology"/>
<protein>
    <submittedName>
        <fullName evidence="6">Nickel ABC transporter ATP-binding protein</fullName>
    </submittedName>
</protein>
<dbReference type="InterPro" id="IPR017871">
    <property type="entry name" value="ABC_transporter-like_CS"/>
</dbReference>
<dbReference type="GO" id="GO:0016887">
    <property type="term" value="F:ATP hydrolysis activity"/>
    <property type="evidence" value="ECO:0007669"/>
    <property type="project" value="InterPro"/>
</dbReference>
<dbReference type="Gene3D" id="3.40.50.300">
    <property type="entry name" value="P-loop containing nucleotide triphosphate hydrolases"/>
    <property type="match status" value="1"/>
</dbReference>
<evidence type="ECO:0000313" key="7">
    <source>
        <dbReference type="Proteomes" id="UP000634668"/>
    </source>
</evidence>
<dbReference type="InterPro" id="IPR003439">
    <property type="entry name" value="ABC_transporter-like_ATP-bd"/>
</dbReference>
<dbReference type="InterPro" id="IPR003593">
    <property type="entry name" value="AAA+_ATPase"/>
</dbReference>
<dbReference type="EMBL" id="BMWP01000004">
    <property type="protein sequence ID" value="GGW26340.1"/>
    <property type="molecule type" value="Genomic_DNA"/>
</dbReference>
<sequence>MLKINNISYKYHSDHWIFDSIQLNVNPGEVVGIYGPSGVGKSTFAKVIAGYLKPDRGSIIVNGKVSPQIGRNPVQLIGQHPEKAINPHWRMKQVLAESGEYSDGFLSELGISKEWMHRFPSQLSGGELQRFCLARAIAPETSYLIADEMTTMLDAITQAQIWQTVLLLVERRQLGMLVISHELPLLKQISNRILNFEELARAI</sequence>
<name>A0A918IQ28_9FLAO</name>
<evidence type="ECO:0000256" key="1">
    <source>
        <dbReference type="ARBA" id="ARBA00005417"/>
    </source>
</evidence>
<comment type="similarity">
    <text evidence="1">Belongs to the ABC transporter superfamily.</text>
</comment>
<organism evidence="6 7">
    <name type="scientific">Arenibacter certesii</name>
    <dbReference type="NCBI Taxonomy" id="228955"/>
    <lineage>
        <taxon>Bacteria</taxon>
        <taxon>Pseudomonadati</taxon>
        <taxon>Bacteroidota</taxon>
        <taxon>Flavobacteriia</taxon>
        <taxon>Flavobacteriales</taxon>
        <taxon>Flavobacteriaceae</taxon>
        <taxon>Arenibacter</taxon>
    </lineage>
</organism>
<keyword evidence="2" id="KW-0813">Transport</keyword>
<dbReference type="InterPro" id="IPR050319">
    <property type="entry name" value="ABC_transp_ATP-bind"/>
</dbReference>
<dbReference type="GO" id="GO:0055085">
    <property type="term" value="P:transmembrane transport"/>
    <property type="evidence" value="ECO:0007669"/>
    <property type="project" value="UniProtKB-ARBA"/>
</dbReference>
<dbReference type="GO" id="GO:0005524">
    <property type="term" value="F:ATP binding"/>
    <property type="evidence" value="ECO:0007669"/>
    <property type="project" value="UniProtKB-KW"/>
</dbReference>
<dbReference type="PANTHER" id="PTHR43776:SF7">
    <property type="entry name" value="D,D-DIPEPTIDE TRANSPORT ATP-BINDING PROTEIN DDPF-RELATED"/>
    <property type="match status" value="1"/>
</dbReference>
<dbReference type="PROSITE" id="PS00211">
    <property type="entry name" value="ABC_TRANSPORTER_1"/>
    <property type="match status" value="1"/>
</dbReference>
<evidence type="ECO:0000256" key="2">
    <source>
        <dbReference type="ARBA" id="ARBA00022448"/>
    </source>
</evidence>
<comment type="caution">
    <text evidence="6">The sequence shown here is derived from an EMBL/GenBank/DDBJ whole genome shotgun (WGS) entry which is preliminary data.</text>
</comment>
<dbReference type="Proteomes" id="UP000634668">
    <property type="component" value="Unassembled WGS sequence"/>
</dbReference>
<dbReference type="PANTHER" id="PTHR43776">
    <property type="entry name" value="TRANSPORT ATP-BINDING PROTEIN"/>
    <property type="match status" value="1"/>
</dbReference>
<dbReference type="AlphaFoldDB" id="A0A918IQ28"/>
<dbReference type="SUPFAM" id="SSF52540">
    <property type="entry name" value="P-loop containing nucleoside triphosphate hydrolases"/>
    <property type="match status" value="1"/>
</dbReference>